<proteinExistence type="predicted"/>
<sequence>MATKHTLTLSEKVQLIRENENNTSYRTLADYYKISIGSVSNIIKRKAEYIENYEHNENSTKKRNFRDELNQQLDQKVYEWFAIQRSKNIPISGPLIQAQAREIRRQLGGANPDEFKASNGWLEKFRTRHNIQYRTICGESAAVDIATVEEWRDRLSSIIDEYDPNDVYNADETGLFRYSLPNRSLVTVKETCKGGKRSKERFTVLLCTNMTGTDKLQPLLIGKAAKPRCFKNLSMKQLPVIWRWNRTSWMTASLFGEWLASINNSMIKQNRKILLFIDHAPCHNSDTQYSNITLKFFPPNTTSKLQPLDQGIIKNFKCYYRQQLVKLVILRCAVANSSDDIVITVLDAAHWTKNAWQAVTQSTICNTFRIPGESSDRLKRRLKRQETARKRPFTDRFLSPGMAGFVNPNTQSESSDTMINNSDDDVATAIQDLDTLLTHITIGGLSLTANEFIEIDSETPVFNEWNDINDNLMVVDADCGDNITTDNNEDDDMPTEAPPKLIEAMCMIRRLHILAATQQPQLHTLISQLDSQLTQLFIDSKGVKQATIKDFFIKND</sequence>
<protein>
    <recommendedName>
        <fullName evidence="2">HTH CENPB-type domain-containing protein</fullName>
    </recommendedName>
</protein>
<keyword evidence="4" id="KW-1185">Reference proteome</keyword>
<evidence type="ECO:0000259" key="2">
    <source>
        <dbReference type="PROSITE" id="PS51253"/>
    </source>
</evidence>
<dbReference type="Proteomes" id="UP000663866">
    <property type="component" value="Unassembled WGS sequence"/>
</dbReference>
<dbReference type="GO" id="GO:0003677">
    <property type="term" value="F:DNA binding"/>
    <property type="evidence" value="ECO:0007669"/>
    <property type="project" value="UniProtKB-KW"/>
</dbReference>
<name>A0A819TI32_9BILA</name>
<gene>
    <name evidence="3" type="ORF">OVN521_LOCUS20193</name>
</gene>
<dbReference type="PROSITE" id="PS51253">
    <property type="entry name" value="HTH_CENPB"/>
    <property type="match status" value="1"/>
</dbReference>
<dbReference type="InterPro" id="IPR006600">
    <property type="entry name" value="HTH_CenpB_DNA-bd_dom"/>
</dbReference>
<comment type="caution">
    <text evidence="3">The sequence shown here is derived from an EMBL/GenBank/DDBJ whole genome shotgun (WGS) entry which is preliminary data.</text>
</comment>
<reference evidence="3" key="1">
    <citation type="submission" date="2021-02" db="EMBL/GenBank/DDBJ databases">
        <authorList>
            <person name="Nowell W R."/>
        </authorList>
    </citation>
    <scope>NUCLEOTIDE SEQUENCE</scope>
</reference>
<dbReference type="AlphaFoldDB" id="A0A819TI32"/>
<dbReference type="InterPro" id="IPR004875">
    <property type="entry name" value="DDE_SF_endonuclease_dom"/>
</dbReference>
<dbReference type="EMBL" id="CAJOBG010003945">
    <property type="protein sequence ID" value="CAF4088121.1"/>
    <property type="molecule type" value="Genomic_DNA"/>
</dbReference>
<feature type="domain" description="HTH CENPB-type" evidence="2">
    <location>
        <begin position="61"/>
        <end position="135"/>
    </location>
</feature>
<accession>A0A819TI32</accession>
<keyword evidence="1" id="KW-0238">DNA-binding</keyword>
<dbReference type="GO" id="GO:0005634">
    <property type="term" value="C:nucleus"/>
    <property type="evidence" value="ECO:0007669"/>
    <property type="project" value="TreeGrafter"/>
</dbReference>
<dbReference type="SUPFAM" id="SSF46689">
    <property type="entry name" value="Homeodomain-like"/>
    <property type="match status" value="1"/>
</dbReference>
<organism evidence="3 4">
    <name type="scientific">Rotaria magnacalcarata</name>
    <dbReference type="NCBI Taxonomy" id="392030"/>
    <lineage>
        <taxon>Eukaryota</taxon>
        <taxon>Metazoa</taxon>
        <taxon>Spiralia</taxon>
        <taxon>Gnathifera</taxon>
        <taxon>Rotifera</taxon>
        <taxon>Eurotatoria</taxon>
        <taxon>Bdelloidea</taxon>
        <taxon>Philodinida</taxon>
        <taxon>Philodinidae</taxon>
        <taxon>Rotaria</taxon>
    </lineage>
</organism>
<evidence type="ECO:0000313" key="3">
    <source>
        <dbReference type="EMBL" id="CAF4088121.1"/>
    </source>
</evidence>
<dbReference type="SMART" id="SM00674">
    <property type="entry name" value="CENPB"/>
    <property type="match status" value="1"/>
</dbReference>
<dbReference type="Pfam" id="PF03184">
    <property type="entry name" value="DDE_1"/>
    <property type="match status" value="1"/>
</dbReference>
<dbReference type="Gene3D" id="1.10.10.60">
    <property type="entry name" value="Homeodomain-like"/>
    <property type="match status" value="2"/>
</dbReference>
<dbReference type="InterPro" id="IPR009057">
    <property type="entry name" value="Homeodomain-like_sf"/>
</dbReference>
<dbReference type="PANTHER" id="PTHR19303">
    <property type="entry name" value="TRANSPOSON"/>
    <property type="match status" value="1"/>
</dbReference>
<dbReference type="Pfam" id="PF03221">
    <property type="entry name" value="HTH_Tnp_Tc5"/>
    <property type="match status" value="1"/>
</dbReference>
<dbReference type="PANTHER" id="PTHR19303:SF73">
    <property type="entry name" value="PROTEIN PDC2"/>
    <property type="match status" value="1"/>
</dbReference>
<dbReference type="InterPro" id="IPR050863">
    <property type="entry name" value="CenT-Element_Derived"/>
</dbReference>
<evidence type="ECO:0000256" key="1">
    <source>
        <dbReference type="ARBA" id="ARBA00023125"/>
    </source>
</evidence>
<evidence type="ECO:0000313" key="4">
    <source>
        <dbReference type="Proteomes" id="UP000663866"/>
    </source>
</evidence>